<gene>
    <name evidence="2" type="ORF">Poly41_21600</name>
</gene>
<accession>A0A5C6DWA4</accession>
<comment type="caution">
    <text evidence="2">The sequence shown here is derived from an EMBL/GenBank/DDBJ whole genome shotgun (WGS) entry which is preliminary data.</text>
</comment>
<proteinExistence type="predicted"/>
<keyword evidence="1" id="KW-0812">Transmembrane</keyword>
<dbReference type="EMBL" id="SJPV01000003">
    <property type="protein sequence ID" value="TWU39336.1"/>
    <property type="molecule type" value="Genomic_DNA"/>
</dbReference>
<keyword evidence="1" id="KW-0472">Membrane</keyword>
<keyword evidence="1" id="KW-1133">Transmembrane helix</keyword>
<dbReference type="Proteomes" id="UP000319143">
    <property type="component" value="Unassembled WGS sequence"/>
</dbReference>
<sequence length="173" mass="19796">MDPVDRETKKSDDTKKRPNRLLRSLPLVCILLFAVGVWAVVNLQRGIHSSYYEWGVTNIIVSYAEEHGGQPPAKWDDLVGYEYFSPYLPDPKTIDAAKQNVRIDFEAMKRLHDGKIDSLDPSVVHPIRGFAFHWINPGAVLKRYFQDGTLPHGSFNREMADEAKRNAELYPIQ</sequence>
<evidence type="ECO:0000313" key="2">
    <source>
        <dbReference type="EMBL" id="TWU39336.1"/>
    </source>
</evidence>
<name>A0A5C6DWA4_9BACT</name>
<dbReference type="AlphaFoldDB" id="A0A5C6DWA4"/>
<feature type="transmembrane region" description="Helical" evidence="1">
    <location>
        <begin position="21"/>
        <end position="41"/>
    </location>
</feature>
<evidence type="ECO:0000313" key="3">
    <source>
        <dbReference type="Proteomes" id="UP000319143"/>
    </source>
</evidence>
<protein>
    <submittedName>
        <fullName evidence="2">Uncharacterized protein</fullName>
    </submittedName>
</protein>
<dbReference type="OrthoDB" id="262635at2"/>
<organism evidence="2 3">
    <name type="scientific">Novipirellula artificiosorum</name>
    <dbReference type="NCBI Taxonomy" id="2528016"/>
    <lineage>
        <taxon>Bacteria</taxon>
        <taxon>Pseudomonadati</taxon>
        <taxon>Planctomycetota</taxon>
        <taxon>Planctomycetia</taxon>
        <taxon>Pirellulales</taxon>
        <taxon>Pirellulaceae</taxon>
        <taxon>Novipirellula</taxon>
    </lineage>
</organism>
<dbReference type="RefSeq" id="WP_146526096.1">
    <property type="nucleotide sequence ID" value="NZ_SJPV01000003.1"/>
</dbReference>
<keyword evidence="3" id="KW-1185">Reference proteome</keyword>
<evidence type="ECO:0000256" key="1">
    <source>
        <dbReference type="SAM" id="Phobius"/>
    </source>
</evidence>
<reference evidence="2 3" key="1">
    <citation type="submission" date="2019-02" db="EMBL/GenBank/DDBJ databases">
        <title>Deep-cultivation of Planctomycetes and their phenomic and genomic characterization uncovers novel biology.</title>
        <authorList>
            <person name="Wiegand S."/>
            <person name="Jogler M."/>
            <person name="Boedeker C."/>
            <person name="Pinto D."/>
            <person name="Vollmers J."/>
            <person name="Rivas-Marin E."/>
            <person name="Kohn T."/>
            <person name="Peeters S.H."/>
            <person name="Heuer A."/>
            <person name="Rast P."/>
            <person name="Oberbeckmann S."/>
            <person name="Bunk B."/>
            <person name="Jeske O."/>
            <person name="Meyerdierks A."/>
            <person name="Storesund J.E."/>
            <person name="Kallscheuer N."/>
            <person name="Luecker S."/>
            <person name="Lage O.M."/>
            <person name="Pohl T."/>
            <person name="Merkel B.J."/>
            <person name="Hornburger P."/>
            <person name="Mueller R.-W."/>
            <person name="Bruemmer F."/>
            <person name="Labrenz M."/>
            <person name="Spormann A.M."/>
            <person name="Op Den Camp H."/>
            <person name="Overmann J."/>
            <person name="Amann R."/>
            <person name="Jetten M.S.M."/>
            <person name="Mascher T."/>
            <person name="Medema M.H."/>
            <person name="Devos D.P."/>
            <person name="Kaster A.-K."/>
            <person name="Ovreas L."/>
            <person name="Rohde M."/>
            <person name="Galperin M.Y."/>
            <person name="Jogler C."/>
        </authorList>
    </citation>
    <scope>NUCLEOTIDE SEQUENCE [LARGE SCALE GENOMIC DNA]</scope>
    <source>
        <strain evidence="2 3">Poly41</strain>
    </source>
</reference>